<keyword evidence="2" id="KW-1185">Reference proteome</keyword>
<dbReference type="EMBL" id="JACIIZ010000001">
    <property type="protein sequence ID" value="MBB6249748.1"/>
    <property type="molecule type" value="Genomic_DNA"/>
</dbReference>
<comment type="caution">
    <text evidence="1">The sequence shown here is derived from an EMBL/GenBank/DDBJ whole genome shotgun (WGS) entry which is preliminary data.</text>
</comment>
<reference evidence="1 2" key="1">
    <citation type="submission" date="2020-08" db="EMBL/GenBank/DDBJ databases">
        <title>Genomic Encyclopedia of Type Strains, Phase IV (KMG-IV): sequencing the most valuable type-strain genomes for metagenomic binning, comparative biology and taxonomic classification.</title>
        <authorList>
            <person name="Goeker M."/>
        </authorList>
    </citation>
    <scope>NUCLEOTIDE SEQUENCE [LARGE SCALE GENOMIC DNA]</scope>
    <source>
        <strain evidence="1 2">DSM 22198</strain>
    </source>
</reference>
<sequence length="112" mass="11968">MGVFDFLKKDVMEKVKVPALAASVVIDSKTYAINNMAAGSFTATGAAGLGQGATFKMKVAFKDSKENIAFVCDGQVAAIIGKDAKINYVNLDEARRLRVAGFLTRYLRSRGG</sequence>
<protein>
    <submittedName>
        <fullName evidence="1">Uncharacterized protein</fullName>
    </submittedName>
</protein>
<proteinExistence type="predicted"/>
<accession>A0A7X0EAQ9</accession>
<gene>
    <name evidence="1" type="ORF">FHS74_000281</name>
</gene>
<dbReference type="RefSeq" id="WP_184796752.1">
    <property type="nucleotide sequence ID" value="NZ_JACIIZ010000001.1"/>
</dbReference>
<evidence type="ECO:0000313" key="2">
    <source>
        <dbReference type="Proteomes" id="UP000539175"/>
    </source>
</evidence>
<dbReference type="AlphaFoldDB" id="A0A7X0EAQ9"/>
<dbReference type="Proteomes" id="UP000539175">
    <property type="component" value="Unassembled WGS sequence"/>
</dbReference>
<evidence type="ECO:0000313" key="1">
    <source>
        <dbReference type="EMBL" id="MBB6249748.1"/>
    </source>
</evidence>
<organism evidence="1 2">
    <name type="scientific">Nitrospirillum iridis</name>
    <dbReference type="NCBI Taxonomy" id="765888"/>
    <lineage>
        <taxon>Bacteria</taxon>
        <taxon>Pseudomonadati</taxon>
        <taxon>Pseudomonadota</taxon>
        <taxon>Alphaproteobacteria</taxon>
        <taxon>Rhodospirillales</taxon>
        <taxon>Azospirillaceae</taxon>
        <taxon>Nitrospirillum</taxon>
    </lineage>
</organism>
<name>A0A7X0EAQ9_9PROT</name>